<feature type="transmembrane region" description="Helical" evidence="14">
    <location>
        <begin position="241"/>
        <end position="259"/>
    </location>
</feature>
<feature type="transmembrane region" description="Helical" evidence="14">
    <location>
        <begin position="113"/>
        <end position="131"/>
    </location>
</feature>
<dbReference type="GO" id="GO:0016746">
    <property type="term" value="F:acyltransferase activity"/>
    <property type="evidence" value="ECO:0007669"/>
    <property type="project" value="UniProtKB-KW"/>
</dbReference>
<comment type="similarity">
    <text evidence="3 13">Belongs to the membrane-bound acyltransferase family.</text>
</comment>
<evidence type="ECO:0000256" key="7">
    <source>
        <dbReference type="ARBA" id="ARBA00022692"/>
    </source>
</evidence>
<dbReference type="PIRSF" id="PIRSF016636">
    <property type="entry name" value="AlgI_DltB"/>
    <property type="match status" value="1"/>
</dbReference>
<evidence type="ECO:0000256" key="5">
    <source>
        <dbReference type="ARBA" id="ARBA00022475"/>
    </source>
</evidence>
<feature type="transmembrane region" description="Helical" evidence="14">
    <location>
        <begin position="427"/>
        <end position="444"/>
    </location>
</feature>
<evidence type="ECO:0000313" key="15">
    <source>
        <dbReference type="EMBL" id="MBP2294938.1"/>
    </source>
</evidence>
<dbReference type="InterPro" id="IPR024194">
    <property type="entry name" value="Ac/AlaTfrase_AlgI/DltB"/>
</dbReference>
<evidence type="ECO:0000256" key="6">
    <source>
        <dbReference type="ARBA" id="ARBA00022679"/>
    </source>
</evidence>
<keyword evidence="8" id="KW-0016">Alginate biosynthesis</keyword>
<evidence type="ECO:0000256" key="1">
    <source>
        <dbReference type="ARBA" id="ARBA00004651"/>
    </source>
</evidence>
<feature type="transmembrane region" description="Helical" evidence="14">
    <location>
        <begin position="74"/>
        <end position="93"/>
    </location>
</feature>
<organism evidence="15 16">
    <name type="scientific">Azospirillum rugosum</name>
    <dbReference type="NCBI Taxonomy" id="416170"/>
    <lineage>
        <taxon>Bacteria</taxon>
        <taxon>Pseudomonadati</taxon>
        <taxon>Pseudomonadota</taxon>
        <taxon>Alphaproteobacteria</taxon>
        <taxon>Rhodospirillales</taxon>
        <taxon>Azospirillaceae</taxon>
        <taxon>Azospirillum</taxon>
    </lineage>
</organism>
<protein>
    <recommendedName>
        <fullName evidence="4">Probable alginate O-acetylase AlgI</fullName>
    </recommendedName>
    <alternativeName>
        <fullName evidence="12">Alginate biosynthesis protein AlgI</fullName>
    </alternativeName>
</protein>
<evidence type="ECO:0000256" key="8">
    <source>
        <dbReference type="ARBA" id="ARBA00022841"/>
    </source>
</evidence>
<evidence type="ECO:0000256" key="12">
    <source>
        <dbReference type="ARBA" id="ARBA00031030"/>
    </source>
</evidence>
<gene>
    <name evidence="15" type="ORF">J2851_004734</name>
</gene>
<evidence type="ECO:0000256" key="9">
    <source>
        <dbReference type="ARBA" id="ARBA00022989"/>
    </source>
</evidence>
<keyword evidence="16" id="KW-1185">Reference proteome</keyword>
<accession>A0ABS4SS59</accession>
<dbReference type="RefSeq" id="WP_209769254.1">
    <property type="nucleotide sequence ID" value="NZ_JAGINP010000018.1"/>
</dbReference>
<dbReference type="Proteomes" id="UP000781958">
    <property type="component" value="Unassembled WGS sequence"/>
</dbReference>
<comment type="pathway">
    <text evidence="2">Glycan biosynthesis; alginate biosynthesis.</text>
</comment>
<keyword evidence="7 14" id="KW-0812">Transmembrane</keyword>
<evidence type="ECO:0000256" key="10">
    <source>
        <dbReference type="ARBA" id="ARBA00023136"/>
    </source>
</evidence>
<dbReference type="Pfam" id="PF03062">
    <property type="entry name" value="MBOAT"/>
    <property type="match status" value="1"/>
</dbReference>
<evidence type="ECO:0000256" key="2">
    <source>
        <dbReference type="ARBA" id="ARBA00005182"/>
    </source>
</evidence>
<evidence type="ECO:0000313" key="16">
    <source>
        <dbReference type="Proteomes" id="UP000781958"/>
    </source>
</evidence>
<dbReference type="InterPro" id="IPR028362">
    <property type="entry name" value="AlgI"/>
</dbReference>
<reference evidence="15 16" key="1">
    <citation type="submission" date="2021-03" db="EMBL/GenBank/DDBJ databases">
        <title>Genomic Encyclopedia of Type Strains, Phase III (KMG-III): the genomes of soil and plant-associated and newly described type strains.</title>
        <authorList>
            <person name="Whitman W."/>
        </authorList>
    </citation>
    <scope>NUCLEOTIDE SEQUENCE [LARGE SCALE GENOMIC DNA]</scope>
    <source>
        <strain evidence="15 16">IMMIB AFH-6</strain>
    </source>
</reference>
<keyword evidence="11 13" id="KW-0012">Acyltransferase</keyword>
<proteinExistence type="inferred from homology"/>
<comment type="caution">
    <text evidence="15">The sequence shown here is derived from an EMBL/GenBank/DDBJ whole genome shotgun (WGS) entry which is preliminary data.</text>
</comment>
<feature type="transmembrane region" description="Helical" evidence="14">
    <location>
        <begin position="350"/>
        <end position="370"/>
    </location>
</feature>
<dbReference type="PIRSF" id="PIRSF500217">
    <property type="entry name" value="AlgI"/>
    <property type="match status" value="1"/>
</dbReference>
<evidence type="ECO:0000256" key="3">
    <source>
        <dbReference type="ARBA" id="ARBA00010323"/>
    </source>
</evidence>
<dbReference type="PANTHER" id="PTHR13285">
    <property type="entry name" value="ACYLTRANSFERASE"/>
    <property type="match status" value="1"/>
</dbReference>
<sequence length="456" mass="50337">MLFHTQSFVLGFLPAVLILFYAVARREAAREWVMVVASVVFYGWWDVRFVPLLLGQTLATWALAHLHRRWSLPWIVPVGVAANLAILGYFKYANFFLDSLSALLGRNLPHSDVLLPIGISFFTFELISYLIDLRRGRVPTYPLRGFCLFVFFFPHLVAGPIVRHNELIPQLADDPLRPGFAERFGKGLALFILGFAKKVLLADPLARVADPVFAHAGSAVPGLGEAWSGALAFSFQLYFDFSAYTEMALGIALLFGIRLPMNFDAPYKAASVRDFWRRWHMTLSRYLRDYLYIPLGGSRAGFGRYMMATVATMGLCGLWHGAAWTFVAWGLMHGAGLIACHVWQGLRRPLPFPLAWALTMLFVIVGWVLFRAPDFATAGRLLAGMAGEGGMAGGLERPALLAAAAVVATLGPTSLAFVDDLLKPRRAVAVAFAAVAVVCLLEVGKGQPVNFIYFQF</sequence>
<dbReference type="PANTHER" id="PTHR13285:SF23">
    <property type="entry name" value="TEICHOIC ACID D-ALANYLTRANSFERASE"/>
    <property type="match status" value="1"/>
</dbReference>
<feature type="transmembrane region" description="Helical" evidence="14">
    <location>
        <begin position="48"/>
        <end position="67"/>
    </location>
</feature>
<dbReference type="InterPro" id="IPR051085">
    <property type="entry name" value="MB_O-acyltransferase"/>
</dbReference>
<keyword evidence="9 14" id="KW-1133">Transmembrane helix</keyword>
<evidence type="ECO:0000256" key="13">
    <source>
        <dbReference type="PIRNR" id="PIRNR016636"/>
    </source>
</evidence>
<feature type="transmembrane region" description="Helical" evidence="14">
    <location>
        <begin position="326"/>
        <end position="343"/>
    </location>
</feature>
<dbReference type="EMBL" id="JAGINP010000018">
    <property type="protein sequence ID" value="MBP2294938.1"/>
    <property type="molecule type" value="Genomic_DNA"/>
</dbReference>
<keyword evidence="5 13" id="KW-1003">Cell membrane</keyword>
<evidence type="ECO:0000256" key="11">
    <source>
        <dbReference type="ARBA" id="ARBA00023315"/>
    </source>
</evidence>
<dbReference type="InterPro" id="IPR004299">
    <property type="entry name" value="MBOAT_fam"/>
</dbReference>
<evidence type="ECO:0000256" key="4">
    <source>
        <dbReference type="ARBA" id="ARBA00016084"/>
    </source>
</evidence>
<feature type="transmembrane region" description="Helical" evidence="14">
    <location>
        <begin position="143"/>
        <end position="162"/>
    </location>
</feature>
<comment type="subcellular location">
    <subcellularLocation>
        <location evidence="1">Cell membrane</location>
        <topology evidence="1">Multi-pass membrane protein</topology>
    </subcellularLocation>
</comment>
<keyword evidence="10 13" id="KW-0472">Membrane</keyword>
<evidence type="ECO:0000256" key="14">
    <source>
        <dbReference type="SAM" id="Phobius"/>
    </source>
</evidence>
<name>A0ABS4SS59_9PROT</name>
<keyword evidence="6 13" id="KW-0808">Transferase</keyword>